<dbReference type="AlphaFoldDB" id="A0A1I5XVM7"/>
<evidence type="ECO:0000256" key="1">
    <source>
        <dbReference type="SAM" id="MobiDB-lite"/>
    </source>
</evidence>
<dbReference type="RefSeq" id="WP_245760205.1">
    <property type="nucleotide sequence ID" value="NZ_FOXV01000004.1"/>
</dbReference>
<accession>A0A1I5XVM7</accession>
<name>A0A1I5XVM7_9RHOB</name>
<dbReference type="STRING" id="93684.SAMN05421853_104143"/>
<dbReference type="Pfam" id="PF11749">
    <property type="entry name" value="DUF3305"/>
    <property type="match status" value="1"/>
</dbReference>
<protein>
    <recommendedName>
        <fullName evidence="4">Molybdopterin-guanine dinucleotide biosynthesis protein A</fullName>
    </recommendedName>
</protein>
<organism evidence="2 3">
    <name type="scientific">Roseivivax halotolerans</name>
    <dbReference type="NCBI Taxonomy" id="93684"/>
    <lineage>
        <taxon>Bacteria</taxon>
        <taxon>Pseudomonadati</taxon>
        <taxon>Pseudomonadota</taxon>
        <taxon>Alphaproteobacteria</taxon>
        <taxon>Rhodobacterales</taxon>
        <taxon>Roseobacteraceae</taxon>
        <taxon>Roseivivax</taxon>
    </lineage>
</organism>
<evidence type="ECO:0008006" key="4">
    <source>
        <dbReference type="Google" id="ProtNLM"/>
    </source>
</evidence>
<keyword evidence="3" id="KW-1185">Reference proteome</keyword>
<dbReference type="EMBL" id="FOXV01000004">
    <property type="protein sequence ID" value="SFQ35787.1"/>
    <property type="molecule type" value="Genomic_DNA"/>
</dbReference>
<evidence type="ECO:0000313" key="3">
    <source>
        <dbReference type="Proteomes" id="UP000243106"/>
    </source>
</evidence>
<feature type="compositionally biased region" description="Basic and acidic residues" evidence="1">
    <location>
        <begin position="160"/>
        <end position="175"/>
    </location>
</feature>
<evidence type="ECO:0000313" key="2">
    <source>
        <dbReference type="EMBL" id="SFQ35787.1"/>
    </source>
</evidence>
<feature type="region of interest" description="Disordered" evidence="1">
    <location>
        <begin position="155"/>
        <end position="192"/>
    </location>
</feature>
<dbReference type="Proteomes" id="UP000243106">
    <property type="component" value="Unassembled WGS sequence"/>
</dbReference>
<sequence length="192" mass="22132">MSEDNDMAGRKSVSLTVGVIVERRPGVTRWQREVWQPRALLVDAPRNADWRELRRDGDRVEYLAATVPLTLYRGEAEAYRVALSEPVPAAYVILRPSAREGFPWYVHLVTLSPHEAALFEQSGDELVEKVALPDGLIGWAGRWIETHYREEKFVKRKRRPMEEGEARLGDPRISKPSDIYRAPTERRQRGTR</sequence>
<dbReference type="InterPro" id="IPR021736">
    <property type="entry name" value="DUF3305"/>
</dbReference>
<gene>
    <name evidence="2" type="ORF">SAMN05421853_104143</name>
</gene>
<feature type="compositionally biased region" description="Basic and acidic residues" evidence="1">
    <location>
        <begin position="183"/>
        <end position="192"/>
    </location>
</feature>
<reference evidence="3" key="1">
    <citation type="submission" date="2016-10" db="EMBL/GenBank/DDBJ databases">
        <authorList>
            <person name="Varghese N."/>
            <person name="Submissions S."/>
        </authorList>
    </citation>
    <scope>NUCLEOTIDE SEQUENCE [LARGE SCALE GENOMIC DNA]</scope>
    <source>
        <strain evidence="3">JCM 10271</strain>
    </source>
</reference>
<proteinExistence type="predicted"/>